<gene>
    <name evidence="2" type="ORF">HPS54_06710</name>
</gene>
<dbReference type="EMBL" id="JABKKJ010000008">
    <property type="protein sequence ID" value="NPE25208.1"/>
    <property type="molecule type" value="Genomic_DNA"/>
</dbReference>
<organism evidence="2 3">
    <name type="scientific">Xylanibacter caecicola</name>
    <dbReference type="NCBI Taxonomy" id="2736294"/>
    <lineage>
        <taxon>Bacteria</taxon>
        <taxon>Pseudomonadati</taxon>
        <taxon>Bacteroidota</taxon>
        <taxon>Bacteroidia</taxon>
        <taxon>Bacteroidales</taxon>
        <taxon>Prevotellaceae</taxon>
        <taxon>Xylanibacter</taxon>
    </lineage>
</organism>
<comment type="caution">
    <text evidence="2">The sequence shown here is derived from an EMBL/GenBank/DDBJ whole genome shotgun (WGS) entry which is preliminary data.</text>
</comment>
<proteinExistence type="predicted"/>
<keyword evidence="3" id="KW-1185">Reference proteome</keyword>
<dbReference type="Pfam" id="PF03956">
    <property type="entry name" value="Lys_export"/>
    <property type="match status" value="1"/>
</dbReference>
<feature type="transmembrane region" description="Helical" evidence="1">
    <location>
        <begin position="29"/>
        <end position="47"/>
    </location>
</feature>
<evidence type="ECO:0000256" key="1">
    <source>
        <dbReference type="SAM" id="Phobius"/>
    </source>
</evidence>
<feature type="transmembrane region" description="Helical" evidence="1">
    <location>
        <begin position="59"/>
        <end position="81"/>
    </location>
</feature>
<evidence type="ECO:0000313" key="3">
    <source>
        <dbReference type="Proteomes" id="UP000820977"/>
    </source>
</evidence>
<keyword evidence="1" id="KW-0812">Transmembrane</keyword>
<sequence length="94" mass="10218">MIIILSLLLGGMALGLLSSRCRYTLSVDRVISLIVLLLLFTFGLSIGEDRHVLSELPGLGLSAVFISSATILGSLLVSLLISRLPGRKKERRQR</sequence>
<dbReference type="InterPro" id="IPR005642">
    <property type="entry name" value="LysO"/>
</dbReference>
<reference evidence="2 3" key="1">
    <citation type="submission" date="2020-05" db="EMBL/GenBank/DDBJ databases">
        <title>Distinct polysaccharide utilization as determinants for interspecies competition between intestinal Prevotella spp.</title>
        <authorList>
            <person name="Galvez E.J.C."/>
            <person name="Iljazovic A."/>
            <person name="Strowig T."/>
        </authorList>
    </citation>
    <scope>NUCLEOTIDE SEQUENCE [LARGE SCALE GENOMIC DNA]</scope>
    <source>
        <strain evidence="2 3">PCHR</strain>
    </source>
</reference>
<dbReference type="Proteomes" id="UP000820977">
    <property type="component" value="Unassembled WGS sequence"/>
</dbReference>
<keyword evidence="1" id="KW-1133">Transmembrane helix</keyword>
<name>A0ABX2B310_9BACT</name>
<accession>A0ABX2B310</accession>
<protein>
    <submittedName>
        <fullName evidence="2">LysO family transporter</fullName>
    </submittedName>
</protein>
<evidence type="ECO:0000313" key="2">
    <source>
        <dbReference type="EMBL" id="NPE25208.1"/>
    </source>
</evidence>
<dbReference type="RefSeq" id="WP_172344697.1">
    <property type="nucleotide sequence ID" value="NZ_CASYYZ010000009.1"/>
</dbReference>
<keyword evidence="1" id="KW-0472">Membrane</keyword>